<evidence type="ECO:0000256" key="4">
    <source>
        <dbReference type="RuleBase" id="RU003694"/>
    </source>
</evidence>
<dbReference type="FunFam" id="3.40.47.10:FF:000024">
    <property type="entry name" value="3-oxoacyl-[acyl-carrier-protein] synthase, mitochondrial"/>
    <property type="match status" value="1"/>
</dbReference>
<dbReference type="PROSITE" id="PS52004">
    <property type="entry name" value="KS3_2"/>
    <property type="match status" value="1"/>
</dbReference>
<dbReference type="STRING" id="1081102.A0A167RG52"/>
<feature type="compositionally biased region" description="Low complexity" evidence="5">
    <location>
        <begin position="434"/>
        <end position="444"/>
    </location>
</feature>
<dbReference type="Proteomes" id="UP000076874">
    <property type="component" value="Unassembled WGS sequence"/>
</dbReference>
<feature type="compositionally biased region" description="Basic residues" evidence="5">
    <location>
        <begin position="465"/>
        <end position="479"/>
    </location>
</feature>
<dbReference type="Pfam" id="PF02801">
    <property type="entry name" value="Ketoacyl-synt_C"/>
    <property type="match status" value="1"/>
</dbReference>
<dbReference type="SUPFAM" id="SSF53901">
    <property type="entry name" value="Thiolase-like"/>
    <property type="match status" value="2"/>
</dbReference>
<dbReference type="GO" id="GO:0005739">
    <property type="term" value="C:mitochondrion"/>
    <property type="evidence" value="ECO:0007669"/>
    <property type="project" value="TreeGrafter"/>
</dbReference>
<protein>
    <recommendedName>
        <fullName evidence="2">beta-ketoacyl-[acyl-carrier-protein] synthase I</fullName>
        <ecNumber evidence="2">2.3.1.41</ecNumber>
    </recommendedName>
</protein>
<dbReference type="SMART" id="SM00825">
    <property type="entry name" value="PKS_KS"/>
    <property type="match status" value="1"/>
</dbReference>
<evidence type="ECO:0000256" key="1">
    <source>
        <dbReference type="ARBA" id="ARBA00008467"/>
    </source>
</evidence>
<dbReference type="InterPro" id="IPR021150">
    <property type="entry name" value="Ubiq_cyt_c_chap"/>
</dbReference>
<dbReference type="InterPro" id="IPR014031">
    <property type="entry name" value="Ketoacyl_synth_C"/>
</dbReference>
<dbReference type="InterPro" id="IPR018201">
    <property type="entry name" value="Ketoacyl_synth_AS"/>
</dbReference>
<evidence type="ECO:0000259" key="6">
    <source>
        <dbReference type="PROSITE" id="PS52004"/>
    </source>
</evidence>
<reference evidence="7 8" key="1">
    <citation type="journal article" date="2016" name="Genome Biol. Evol.">
        <title>Divergent and convergent evolution of fungal pathogenicity.</title>
        <authorList>
            <person name="Shang Y."/>
            <person name="Xiao G."/>
            <person name="Zheng P."/>
            <person name="Cen K."/>
            <person name="Zhan S."/>
            <person name="Wang C."/>
        </authorList>
    </citation>
    <scope>NUCLEOTIDE SEQUENCE [LARGE SCALE GENOMIC DNA]</scope>
    <source>
        <strain evidence="7 8">RCEF 264</strain>
    </source>
</reference>
<dbReference type="GO" id="GO:0004315">
    <property type="term" value="F:3-oxoacyl-[acyl-carrier-protein] synthase activity"/>
    <property type="evidence" value="ECO:0007669"/>
    <property type="project" value="UniProtKB-EC"/>
</dbReference>
<dbReference type="CDD" id="cd00834">
    <property type="entry name" value="KAS_I_II"/>
    <property type="match status" value="1"/>
</dbReference>
<dbReference type="AlphaFoldDB" id="A0A167RG52"/>
<feature type="domain" description="Ketosynthase family 3 (KS3)" evidence="6">
    <location>
        <begin position="2"/>
        <end position="438"/>
    </location>
</feature>
<evidence type="ECO:0000313" key="7">
    <source>
        <dbReference type="EMBL" id="OAA58558.1"/>
    </source>
</evidence>
<dbReference type="Pfam" id="PF00109">
    <property type="entry name" value="ketoacyl-synt"/>
    <property type="match status" value="1"/>
</dbReference>
<dbReference type="NCBIfam" id="NF005589">
    <property type="entry name" value="PRK07314.1"/>
    <property type="match status" value="1"/>
</dbReference>
<keyword evidence="8" id="KW-1185">Reference proteome</keyword>
<comment type="caution">
    <text evidence="7">The sequence shown here is derived from an EMBL/GenBank/DDBJ whole genome shotgun (WGS) entry which is preliminary data.</text>
</comment>
<evidence type="ECO:0000256" key="2">
    <source>
        <dbReference type="ARBA" id="ARBA00013191"/>
    </source>
</evidence>
<feature type="region of interest" description="Disordered" evidence="5">
    <location>
        <begin position="411"/>
        <end position="484"/>
    </location>
</feature>
<gene>
    <name evidence="7" type="ORF">SPI_06631</name>
</gene>
<dbReference type="InterPro" id="IPR014030">
    <property type="entry name" value="Ketoacyl_synth_N"/>
</dbReference>
<dbReference type="InterPro" id="IPR020841">
    <property type="entry name" value="PKS_Beta-ketoAc_synthase_dom"/>
</dbReference>
<dbReference type="GO" id="GO:0006633">
    <property type="term" value="P:fatty acid biosynthetic process"/>
    <property type="evidence" value="ECO:0007669"/>
    <property type="project" value="InterPro"/>
</dbReference>
<feature type="compositionally biased region" description="Acidic residues" evidence="5">
    <location>
        <begin position="418"/>
        <end position="433"/>
    </location>
</feature>
<evidence type="ECO:0000313" key="8">
    <source>
        <dbReference type="Proteomes" id="UP000076874"/>
    </source>
</evidence>
<name>A0A167RG52_9HYPO</name>
<evidence type="ECO:0000256" key="5">
    <source>
        <dbReference type="SAM" id="MobiDB-lite"/>
    </source>
</evidence>
<proteinExistence type="inferred from homology"/>
<dbReference type="InterPro" id="IPR016039">
    <property type="entry name" value="Thiolase-like"/>
</dbReference>
<keyword evidence="3 4" id="KW-0808">Transferase</keyword>
<dbReference type="Pfam" id="PF03981">
    <property type="entry name" value="Ubiq_cyt_C_chap"/>
    <property type="match status" value="1"/>
</dbReference>
<dbReference type="EC" id="2.3.1.41" evidence="2"/>
<organism evidence="7 8">
    <name type="scientific">Niveomyces insectorum RCEF 264</name>
    <dbReference type="NCBI Taxonomy" id="1081102"/>
    <lineage>
        <taxon>Eukaryota</taxon>
        <taxon>Fungi</taxon>
        <taxon>Dikarya</taxon>
        <taxon>Ascomycota</taxon>
        <taxon>Pezizomycotina</taxon>
        <taxon>Sordariomycetes</taxon>
        <taxon>Hypocreomycetidae</taxon>
        <taxon>Hypocreales</taxon>
        <taxon>Cordycipitaceae</taxon>
        <taxon>Niveomyces</taxon>
    </lineage>
</organism>
<dbReference type="Gene3D" id="3.40.47.10">
    <property type="match status" value="2"/>
</dbReference>
<comment type="similarity">
    <text evidence="1 4">Belongs to the thiolase-like superfamily. Beta-ketoacyl-ACP synthases family.</text>
</comment>
<sequence length="755" mass="81053">MLRRVVVTGLGAVTPLGVGVQRTWQRLLAGESGIVSLAGRAPQERWKQLPSTVAGAVPEGRGEGEWNADDWLDAAEQRRMSRFTQFAIAATEMALTQARWPPSELGKTGRNTAAADDDSPYARTGVCLGSGIGNLEELYDTSMAYAEGGYKRVSPLFVPRILLNMAAGHISMRYGFQGPNHTVSTACTTGAHSLGDAARFIAMGDADVMVAGGAEACLHPLTLAGFARSRSLATPPAGAGTGDTWDARQSCRPFDRDRNGFVVAEGAAVLLLEELGHARARGVPILAELCGYGCSGDAWHMTAPHPSGIGALRAMRRALQSAGLRPRDVDYVNAHATGTLVGDAAEAAAIRTLMLDEGVADESTITVSSTKGAVGHLLGAAGSIEAIFSVLAINDNTQPIMCRHARPVLPAGVKSGDSIDDDDDSGGGGDNDDSSYSSGSKDGGQACSRAANSRGHRPCAAPIRSRPRRGSRGVRHFHATPRDANITERLGDMARQAMRRTVAPYSAFGATREMYQKCTQPAAYSISEEARRTDNVPTTEDGEEIGVGGGLWHDEFNLLASFSTWSQVTMLHMYLLVTRLRCFDKETYQMWQSMLSDHFFQEAEDKMDVVHHITSRGLRQRHLQDLFMAWRGVIVAYDEGLVRGDAVLAAALWRNLFKARPEVDLRHLAAVVSWMRRSVSRLGQMPDESVLLRSASGIFSWPSPEADLALVDRPATQELRALLQQHKENASTSAQGAPAENDVPEANGKGQLAAA</sequence>
<dbReference type="PANTHER" id="PTHR11712:SF336">
    <property type="entry name" value="3-OXOACYL-[ACYL-CARRIER-PROTEIN] SYNTHASE, MITOCHONDRIAL"/>
    <property type="match status" value="1"/>
</dbReference>
<evidence type="ECO:0000256" key="3">
    <source>
        <dbReference type="ARBA" id="ARBA00022679"/>
    </source>
</evidence>
<dbReference type="PROSITE" id="PS00606">
    <property type="entry name" value="KS3_1"/>
    <property type="match status" value="1"/>
</dbReference>
<dbReference type="PANTHER" id="PTHR11712">
    <property type="entry name" value="POLYKETIDE SYNTHASE-RELATED"/>
    <property type="match status" value="1"/>
</dbReference>
<feature type="region of interest" description="Disordered" evidence="5">
    <location>
        <begin position="723"/>
        <end position="755"/>
    </location>
</feature>
<dbReference type="OrthoDB" id="5334845at2759"/>
<dbReference type="InterPro" id="IPR000794">
    <property type="entry name" value="Beta-ketoacyl_synthase"/>
</dbReference>
<accession>A0A167RG52</accession>
<dbReference type="EMBL" id="AZHD01000012">
    <property type="protein sequence ID" value="OAA58558.1"/>
    <property type="molecule type" value="Genomic_DNA"/>
</dbReference>